<dbReference type="InterPro" id="IPR016039">
    <property type="entry name" value="Thiolase-like"/>
</dbReference>
<dbReference type="AlphaFoldDB" id="A0A658QSR9"/>
<dbReference type="GO" id="GO:0016746">
    <property type="term" value="F:acyltransferase activity"/>
    <property type="evidence" value="ECO:0007669"/>
    <property type="project" value="UniProtKB-KW"/>
</dbReference>
<keyword evidence="5" id="KW-1185">Reference proteome</keyword>
<reference evidence="4 5" key="1">
    <citation type="submission" date="2016-01" db="EMBL/GenBank/DDBJ databases">
        <authorList>
            <person name="Peeters C."/>
        </authorList>
    </citation>
    <scope>NUCLEOTIDE SEQUENCE [LARGE SCALE GENOMIC DNA]</scope>
    <source>
        <strain evidence="4">LMG 29315</strain>
    </source>
</reference>
<dbReference type="PANTHER" id="PTHR34069">
    <property type="entry name" value="3-OXOACYL-[ACYL-CARRIER-PROTEIN] SYNTHASE 3"/>
    <property type="match status" value="1"/>
</dbReference>
<evidence type="ECO:0000313" key="4">
    <source>
        <dbReference type="EMBL" id="SAL17146.1"/>
    </source>
</evidence>
<dbReference type="EMBL" id="FCNV02000001">
    <property type="protein sequence ID" value="SAL17146.1"/>
    <property type="molecule type" value="Genomic_DNA"/>
</dbReference>
<organism evidence="4 5">
    <name type="scientific">Caballeronia concitans</name>
    <dbReference type="NCBI Taxonomy" id="1777133"/>
    <lineage>
        <taxon>Bacteria</taxon>
        <taxon>Pseudomonadati</taxon>
        <taxon>Pseudomonadota</taxon>
        <taxon>Betaproteobacteria</taxon>
        <taxon>Burkholderiales</taxon>
        <taxon>Burkholderiaceae</taxon>
        <taxon>Caballeronia</taxon>
    </lineage>
</organism>
<dbReference type="OrthoDB" id="8771453at2"/>
<name>A0A658QSR9_9BURK</name>
<accession>A0A658QSR9</accession>
<dbReference type="SUPFAM" id="SSF50249">
    <property type="entry name" value="Nucleic acid-binding proteins"/>
    <property type="match status" value="1"/>
</dbReference>
<dbReference type="PANTHER" id="PTHR34069:SF2">
    <property type="entry name" value="BETA-KETOACYL-[ACYL-CARRIER-PROTEIN] SYNTHASE III"/>
    <property type="match status" value="1"/>
</dbReference>
<sequence>MTRTPIPYGITGYGGYVPRLRMQRAAIADAHRWISGAAGASPKGERAFCSWDEDSVTMAVEAARDALDQRQRIGIDALTLATTRPAFADLQSASIVAGALELPASVRTLEIGQSQRAGVSGLLNHLLAARENVLFVASDHPSAKPASAQELTYGAGAAAFTLGSEGVIAELVGSASETALFVDHFRAADGKYDYYWEERWIRDEGYAKIVPAAVKAALDNAGVPADAIAHFVFAAPLKGVGATVAKRIGIAADAVADHLDERCGHAGAAHPCLMLAATLERAKPGDLIVVAGFGQGCDVLVLKATDNIASFKPRRGVRQAIADAQVHGDYLRMLSYDNAIDLEWGMRAEKQVKTAFTEQYRSAHQLGGFVAGKCGCCGTVQFPQLAYCVNASCNAPAAQFEPTSLYDVSAQVLTMTADWLSYHPAPPLYVGFVQFDNGARVLMEVTDVGAAGLDVGTPLRMVFRIKDIDRARNYPRYFWKATPLAA</sequence>
<dbReference type="Pfam" id="PF08541">
    <property type="entry name" value="ACP_syn_III_C"/>
    <property type="match status" value="1"/>
</dbReference>
<feature type="domain" description="Beta-ketoacyl-[acyl-carrier-protein] synthase III C-terminal" evidence="3">
    <location>
        <begin position="218"/>
        <end position="297"/>
    </location>
</feature>
<dbReference type="Proteomes" id="UP000198263">
    <property type="component" value="Unassembled WGS sequence"/>
</dbReference>
<dbReference type="InterPro" id="IPR012340">
    <property type="entry name" value="NA-bd_OB-fold"/>
</dbReference>
<evidence type="ECO:0000313" key="5">
    <source>
        <dbReference type="Proteomes" id="UP000198263"/>
    </source>
</evidence>
<protein>
    <recommendedName>
        <fullName evidence="3">Beta-ketoacyl-[acyl-carrier-protein] synthase III C-terminal domain-containing protein</fullName>
    </recommendedName>
</protein>
<evidence type="ECO:0000256" key="2">
    <source>
        <dbReference type="ARBA" id="ARBA00023315"/>
    </source>
</evidence>
<dbReference type="RefSeq" id="WP_040048892.1">
    <property type="nucleotide sequence ID" value="NZ_FCNV02000001.1"/>
</dbReference>
<evidence type="ECO:0000256" key="1">
    <source>
        <dbReference type="ARBA" id="ARBA00022679"/>
    </source>
</evidence>
<keyword evidence="2" id="KW-0012">Acyltransferase</keyword>
<dbReference type="SUPFAM" id="SSF53901">
    <property type="entry name" value="Thiolase-like"/>
    <property type="match status" value="2"/>
</dbReference>
<dbReference type="InterPro" id="IPR013747">
    <property type="entry name" value="ACP_syn_III_C"/>
</dbReference>
<evidence type="ECO:0000259" key="3">
    <source>
        <dbReference type="Pfam" id="PF08541"/>
    </source>
</evidence>
<proteinExistence type="predicted"/>
<dbReference type="CDD" id="cd00827">
    <property type="entry name" value="init_cond_enzymes"/>
    <property type="match status" value="1"/>
</dbReference>
<keyword evidence="1" id="KW-0808">Transferase</keyword>
<dbReference type="GO" id="GO:0044550">
    <property type="term" value="P:secondary metabolite biosynthetic process"/>
    <property type="evidence" value="ECO:0007669"/>
    <property type="project" value="TreeGrafter"/>
</dbReference>
<dbReference type="Gene3D" id="3.40.47.10">
    <property type="match status" value="2"/>
</dbReference>
<gene>
    <name evidence="4" type="ORF">AWB72_01048</name>
</gene>
<comment type="caution">
    <text evidence="4">The sequence shown here is derived from an EMBL/GenBank/DDBJ whole genome shotgun (WGS) entry which is preliminary data.</text>
</comment>